<dbReference type="KEGG" id="plm:Plim_2128"/>
<dbReference type="RefSeq" id="WP_013110386.1">
    <property type="nucleotide sequence ID" value="NC_014148.1"/>
</dbReference>
<sequence length="494" mass="55980">MPIGAYLPPFVRRAGLAFAKSLEGAFAYDAVKNNGRRRPADGIVRSADAELNAEDRRRLLSDSRTIEQNFSVVGWMVRKHLDYTTTFSFDAKSGDDYTDQWLEDFVAEWSQPENFDAAHRMDMDGFLRVAEGRRCIDGDCGMLKLETGQLQAIEGDRIRTPYNGLPNDVPKDQVIHGVQTDVNQAGRALAYAVCRRAKTTDYGQIGLDFQFERMVPVRDMLLYASFERFDQTRGISPLAAGLNPLKDLYEGFDYTLGKIKLAQLFGLVLFRGDPASLTQETYDEENAQDYSKINLNSQRILDLDVGDRAEFLESRTPAADTAAFFQQMLALTLKTFDIPYSFYNESFSTYSGSRQALLMYEQSAHNSRKLPIRTRNHLLKWRLAVALLNNQIPSRVKIELMRWSWIHAGLPWIDPLKEITADLAAVRGRLASRTQICRLRGTDFYQIVDELAREEDYMRKKSVSVSEIDDKTLSELAQAAEPSQPPNGEGEDNA</sequence>
<dbReference type="GO" id="GO:0019068">
    <property type="term" value="P:virion assembly"/>
    <property type="evidence" value="ECO:0007669"/>
    <property type="project" value="InterPro"/>
</dbReference>
<organism evidence="2 3">
    <name type="scientific">Planctopirus limnophila (strain ATCC 43296 / DSM 3776 / IFAM 1008 / Mu 290)</name>
    <name type="common">Planctomyces limnophilus</name>
    <dbReference type="NCBI Taxonomy" id="521674"/>
    <lineage>
        <taxon>Bacteria</taxon>
        <taxon>Pseudomonadati</taxon>
        <taxon>Planctomycetota</taxon>
        <taxon>Planctomycetia</taxon>
        <taxon>Planctomycetales</taxon>
        <taxon>Planctomycetaceae</taxon>
        <taxon>Planctopirus</taxon>
    </lineage>
</organism>
<dbReference type="STRING" id="521674.Plim_2128"/>
<proteinExistence type="predicted"/>
<evidence type="ECO:0000256" key="1">
    <source>
        <dbReference type="SAM" id="MobiDB-lite"/>
    </source>
</evidence>
<protein>
    <submittedName>
        <fullName evidence="2">Bacteriophage capsid protein-like protein</fullName>
    </submittedName>
</protein>
<accession>D5SMQ0</accession>
<evidence type="ECO:0000313" key="3">
    <source>
        <dbReference type="Proteomes" id="UP000002220"/>
    </source>
</evidence>
<dbReference type="AlphaFoldDB" id="D5SMQ0"/>
<name>D5SMQ0_PLAL2</name>
<dbReference type="HOGENOM" id="CLU_027870_3_0_0"/>
<dbReference type="EMBL" id="CP001744">
    <property type="protein sequence ID" value="ADG67955.1"/>
    <property type="molecule type" value="Genomic_DNA"/>
</dbReference>
<dbReference type="InterPro" id="IPR006429">
    <property type="entry name" value="Phage_lambda_portal"/>
</dbReference>
<dbReference type="GO" id="GO:0005198">
    <property type="term" value="F:structural molecule activity"/>
    <property type="evidence" value="ECO:0007669"/>
    <property type="project" value="InterPro"/>
</dbReference>
<evidence type="ECO:0000313" key="2">
    <source>
        <dbReference type="EMBL" id="ADG67955.1"/>
    </source>
</evidence>
<feature type="region of interest" description="Disordered" evidence="1">
    <location>
        <begin position="474"/>
        <end position="494"/>
    </location>
</feature>
<gene>
    <name evidence="2" type="ordered locus">Plim_2128</name>
</gene>
<reference evidence="2 3" key="1">
    <citation type="journal article" date="2010" name="Stand. Genomic Sci.">
        <title>Complete genome sequence of Planctomyces limnophilus type strain (Mu 290).</title>
        <authorList>
            <person name="Labutti K."/>
            <person name="Sikorski J."/>
            <person name="Schneider S."/>
            <person name="Nolan M."/>
            <person name="Lucas S."/>
            <person name="Glavina Del Rio T."/>
            <person name="Tice H."/>
            <person name="Cheng J.F."/>
            <person name="Goodwin L."/>
            <person name="Pitluck S."/>
            <person name="Liolios K."/>
            <person name="Ivanova N."/>
            <person name="Mavromatis K."/>
            <person name="Mikhailova N."/>
            <person name="Pati A."/>
            <person name="Chen A."/>
            <person name="Palaniappan K."/>
            <person name="Land M."/>
            <person name="Hauser L."/>
            <person name="Chang Y.J."/>
            <person name="Jeffries C.D."/>
            <person name="Tindall B.J."/>
            <person name="Rohde M."/>
            <person name="Goker M."/>
            <person name="Woyke T."/>
            <person name="Bristow J."/>
            <person name="Eisen J.A."/>
            <person name="Markowitz V."/>
            <person name="Hugenholtz P."/>
            <person name="Kyrpides N.C."/>
            <person name="Klenk H.P."/>
            <person name="Lapidus A."/>
        </authorList>
    </citation>
    <scope>NUCLEOTIDE SEQUENCE [LARGE SCALE GENOMIC DNA]</scope>
    <source>
        <strain evidence="3">ATCC 43296 / DSM 3776 / IFAM 1008 / 290</strain>
    </source>
</reference>
<dbReference type="Proteomes" id="UP000002220">
    <property type="component" value="Chromosome"/>
</dbReference>
<dbReference type="Pfam" id="PF05136">
    <property type="entry name" value="Phage_portal_2"/>
    <property type="match status" value="1"/>
</dbReference>
<dbReference type="eggNOG" id="COG5511">
    <property type="taxonomic scope" value="Bacteria"/>
</dbReference>
<keyword evidence="3" id="KW-1185">Reference proteome</keyword>